<feature type="compositionally biased region" description="Pro residues" evidence="1">
    <location>
        <begin position="293"/>
        <end position="309"/>
    </location>
</feature>
<feature type="region of interest" description="Disordered" evidence="1">
    <location>
        <begin position="127"/>
        <end position="216"/>
    </location>
</feature>
<feature type="region of interest" description="Disordered" evidence="1">
    <location>
        <begin position="762"/>
        <end position="811"/>
    </location>
</feature>
<feature type="compositionally biased region" description="Low complexity" evidence="1">
    <location>
        <begin position="796"/>
        <end position="811"/>
    </location>
</feature>
<feature type="compositionally biased region" description="Polar residues" evidence="1">
    <location>
        <begin position="406"/>
        <end position="423"/>
    </location>
</feature>
<accession>A0A9P5SJW1</accession>
<feature type="region of interest" description="Disordered" evidence="1">
    <location>
        <begin position="555"/>
        <end position="699"/>
    </location>
</feature>
<keyword evidence="2" id="KW-0812">Transmembrane</keyword>
<organism evidence="3 4">
    <name type="scientific">Podila minutissima</name>
    <dbReference type="NCBI Taxonomy" id="64525"/>
    <lineage>
        <taxon>Eukaryota</taxon>
        <taxon>Fungi</taxon>
        <taxon>Fungi incertae sedis</taxon>
        <taxon>Mucoromycota</taxon>
        <taxon>Mortierellomycotina</taxon>
        <taxon>Mortierellomycetes</taxon>
        <taxon>Mortierellales</taxon>
        <taxon>Mortierellaceae</taxon>
        <taxon>Podila</taxon>
    </lineage>
</organism>
<feature type="compositionally biased region" description="Polar residues" evidence="1">
    <location>
        <begin position="150"/>
        <end position="179"/>
    </location>
</feature>
<feature type="region of interest" description="Disordered" evidence="1">
    <location>
        <begin position="1"/>
        <end position="60"/>
    </location>
</feature>
<evidence type="ECO:0000256" key="2">
    <source>
        <dbReference type="SAM" id="Phobius"/>
    </source>
</evidence>
<feature type="compositionally biased region" description="Polar residues" evidence="1">
    <location>
        <begin position="130"/>
        <end position="141"/>
    </location>
</feature>
<evidence type="ECO:0000313" key="3">
    <source>
        <dbReference type="EMBL" id="KAF9329248.1"/>
    </source>
</evidence>
<feature type="compositionally biased region" description="Low complexity" evidence="1">
    <location>
        <begin position="590"/>
        <end position="602"/>
    </location>
</feature>
<feature type="compositionally biased region" description="Low complexity" evidence="1">
    <location>
        <begin position="561"/>
        <end position="575"/>
    </location>
</feature>
<feature type="compositionally biased region" description="Pro residues" evidence="1">
    <location>
        <begin position="347"/>
        <end position="360"/>
    </location>
</feature>
<feature type="transmembrane region" description="Helical" evidence="2">
    <location>
        <begin position="66"/>
        <end position="89"/>
    </location>
</feature>
<keyword evidence="2" id="KW-1133">Transmembrane helix</keyword>
<feature type="region of interest" description="Disordered" evidence="1">
    <location>
        <begin position="275"/>
        <end position="309"/>
    </location>
</feature>
<feature type="region of interest" description="Disordered" evidence="1">
    <location>
        <begin position="325"/>
        <end position="480"/>
    </location>
</feature>
<name>A0A9P5SJW1_9FUNG</name>
<evidence type="ECO:0000256" key="1">
    <source>
        <dbReference type="SAM" id="MobiDB-lite"/>
    </source>
</evidence>
<reference evidence="3" key="1">
    <citation type="journal article" date="2020" name="Fungal Divers.">
        <title>Resolving the Mortierellaceae phylogeny through synthesis of multi-gene phylogenetics and phylogenomics.</title>
        <authorList>
            <person name="Vandepol N."/>
            <person name="Liber J."/>
            <person name="Desiro A."/>
            <person name="Na H."/>
            <person name="Kennedy M."/>
            <person name="Barry K."/>
            <person name="Grigoriev I.V."/>
            <person name="Miller A.N."/>
            <person name="O'Donnell K."/>
            <person name="Stajich J.E."/>
            <person name="Bonito G."/>
        </authorList>
    </citation>
    <scope>NUCLEOTIDE SEQUENCE</scope>
    <source>
        <strain evidence="3">NVP1</strain>
    </source>
</reference>
<feature type="compositionally biased region" description="Basic and acidic residues" evidence="1">
    <location>
        <begin position="1"/>
        <end position="10"/>
    </location>
</feature>
<feature type="compositionally biased region" description="Low complexity" evidence="1">
    <location>
        <begin position="501"/>
        <end position="511"/>
    </location>
</feature>
<feature type="compositionally biased region" description="Low complexity" evidence="1">
    <location>
        <begin position="677"/>
        <end position="687"/>
    </location>
</feature>
<dbReference type="AlphaFoldDB" id="A0A9P5SJW1"/>
<feature type="compositionally biased region" description="Polar residues" evidence="1">
    <location>
        <begin position="376"/>
        <end position="396"/>
    </location>
</feature>
<dbReference type="Proteomes" id="UP000696485">
    <property type="component" value="Unassembled WGS sequence"/>
</dbReference>
<comment type="caution">
    <text evidence="3">The sequence shown here is derived from an EMBL/GenBank/DDBJ whole genome shotgun (WGS) entry which is preliminary data.</text>
</comment>
<feature type="compositionally biased region" description="Pro residues" evidence="1">
    <location>
        <begin position="464"/>
        <end position="479"/>
    </location>
</feature>
<feature type="compositionally biased region" description="Low complexity" evidence="1">
    <location>
        <begin position="17"/>
        <end position="40"/>
    </location>
</feature>
<feature type="compositionally biased region" description="Low complexity" evidence="1">
    <location>
        <begin position="424"/>
        <end position="439"/>
    </location>
</feature>
<feature type="region of interest" description="Disordered" evidence="1">
    <location>
        <begin position="501"/>
        <end position="522"/>
    </location>
</feature>
<keyword evidence="2" id="KW-0472">Membrane</keyword>
<gene>
    <name evidence="3" type="ORF">BG006_007650</name>
</gene>
<feature type="compositionally biased region" description="Polar residues" evidence="1">
    <location>
        <begin position="189"/>
        <end position="198"/>
    </location>
</feature>
<evidence type="ECO:0000313" key="4">
    <source>
        <dbReference type="Proteomes" id="UP000696485"/>
    </source>
</evidence>
<proteinExistence type="predicted"/>
<feature type="compositionally biased region" description="Low complexity" evidence="1">
    <location>
        <begin position="280"/>
        <end position="292"/>
    </location>
</feature>
<dbReference type="EMBL" id="JAAAUY010000492">
    <property type="protein sequence ID" value="KAF9329248.1"/>
    <property type="molecule type" value="Genomic_DNA"/>
</dbReference>
<feature type="compositionally biased region" description="Polar residues" evidence="1">
    <location>
        <begin position="629"/>
        <end position="638"/>
    </location>
</feature>
<sequence>MNSDRRDGRPCKTMSDSVTSFQPSPTPFPSGSLPSLTSTPVFANSIATDPSSLSNDDDQIEQGPPIAAVAGAGAAAMILIIAVAIWYIIRRRRRQQQQQQFKSNAVSPSSSSSKPRVQHNHNLDLEKQLDFTTPPSTATNDDPSRLPTILNDTNNKQQTSSPVLYSSFTSNNHNNSQEDSTVRAKKKASQQSMRQQSLVIDMEASTPPVPPRRESMHYQPEAALELQKQLGTTSTAVPPSIPASSPSGDLHIDMVSLDLEKLMPIVISEELQLPGEARRAAPTTPTTTNTTPPVAPPQIPIDPSTPVPRPQPVHFATEVIPSTLRRPSMMSRKSTDSVRSRIGSTCHPPPPPPPSIPLPALPMAYPGGVDVRGGRSTASSSNRGSTPSRRSISLESATRWAREVGSDSNNTSARNSQESFLKGSSTPSSPPSSVASSSPAFQQHARMPSRSGTQFFASPEQVPTSPPPQHRRPISPPVAPLTVQIPRTSSRSIHTYFGGPQQQPTFTAPAQPESPTIGSFETSSVVSPTSSIIAELLPSIASRTSSLRPSYLGFNGGYLTPSQRSRSRSISQPSSEIHRVALPGATADTSSLSPPSMSSMPSILGDHLPPPPPSHSFLLRRYPTLLQHRPSSGSVSSMDQDDYDDVLDPSRRKRRSMSVDSTGMWTSSQRGGGEGGSSCSVSPVPGGQDHHAEDSDPLARQDQEVQAIIADAIAIAQAKSAAVQAARQSTWYRQYQQQQQMMMQMQQQQQQQQLQKTVVAGAGAGGGDGNMKGDPANTSPWTLSESHFTEEKTTVSACTSGSSSSFYSSLG</sequence>
<keyword evidence="4" id="KW-1185">Reference proteome</keyword>
<feature type="compositionally biased region" description="Polar residues" evidence="1">
    <location>
        <begin position="41"/>
        <end position="54"/>
    </location>
</feature>
<feature type="compositionally biased region" description="Polar residues" evidence="1">
    <location>
        <begin position="776"/>
        <end position="786"/>
    </location>
</feature>
<protein>
    <submittedName>
        <fullName evidence="3">Uncharacterized protein</fullName>
    </submittedName>
</protein>
<feature type="compositionally biased region" description="Basic and acidic residues" evidence="1">
    <location>
        <begin position="688"/>
        <end position="699"/>
    </location>
</feature>
<feature type="region of interest" description="Disordered" evidence="1">
    <location>
        <begin position="99"/>
        <end position="118"/>
    </location>
</feature>